<evidence type="ECO:0000256" key="11">
    <source>
        <dbReference type="SAM" id="MobiDB-lite"/>
    </source>
</evidence>
<feature type="transmembrane region" description="Helical" evidence="12">
    <location>
        <begin position="45"/>
        <end position="66"/>
    </location>
</feature>
<dbReference type="InterPro" id="IPR017871">
    <property type="entry name" value="ABC_transporter-like_CS"/>
</dbReference>
<dbReference type="EMBL" id="JAFCMP010000526">
    <property type="protein sequence ID" value="KAG5177321.1"/>
    <property type="molecule type" value="Genomic_DNA"/>
</dbReference>
<keyword evidence="15" id="KW-0378">Hydrolase</keyword>
<feature type="transmembrane region" description="Helical" evidence="12">
    <location>
        <begin position="804"/>
        <end position="825"/>
    </location>
</feature>
<dbReference type="InterPro" id="IPR027417">
    <property type="entry name" value="P-loop_NTPase"/>
</dbReference>
<dbReference type="GO" id="GO:0005524">
    <property type="term" value="F:ATP binding"/>
    <property type="evidence" value="ECO:0007669"/>
    <property type="project" value="UniProtKB-KW"/>
</dbReference>
<keyword evidence="10 12" id="KW-0472">Membrane</keyword>
<evidence type="ECO:0000256" key="1">
    <source>
        <dbReference type="ARBA" id="ARBA00004128"/>
    </source>
</evidence>
<feature type="domain" description="ABC transporter" evidence="13">
    <location>
        <begin position="424"/>
        <end position="645"/>
    </location>
</feature>
<dbReference type="PANTHER" id="PTHR24223:SF443">
    <property type="entry name" value="MULTIDRUG-RESISTANCE LIKE PROTEIN 1, ISOFORM I"/>
    <property type="match status" value="1"/>
</dbReference>
<dbReference type="InterPro" id="IPR003593">
    <property type="entry name" value="AAA+_ATPase"/>
</dbReference>
<evidence type="ECO:0000259" key="14">
    <source>
        <dbReference type="PROSITE" id="PS50929"/>
    </source>
</evidence>
<dbReference type="Gene3D" id="3.40.50.300">
    <property type="entry name" value="P-loop containing nucleotide triphosphate hydrolases"/>
    <property type="match status" value="2"/>
</dbReference>
<name>A0A835YM87_9STRA</name>
<feature type="transmembrane region" description="Helical" evidence="12">
    <location>
        <begin position="765"/>
        <end position="784"/>
    </location>
</feature>
<evidence type="ECO:0000256" key="10">
    <source>
        <dbReference type="ARBA" id="ARBA00023136"/>
    </source>
</evidence>
<feature type="transmembrane region" description="Helical" evidence="12">
    <location>
        <begin position="186"/>
        <end position="207"/>
    </location>
</feature>
<keyword evidence="9 12" id="KW-1133">Transmembrane helix</keyword>
<reference evidence="15" key="1">
    <citation type="submission" date="2021-02" db="EMBL/GenBank/DDBJ databases">
        <title>First Annotated Genome of the Yellow-green Alga Tribonema minus.</title>
        <authorList>
            <person name="Mahan K.M."/>
        </authorList>
    </citation>
    <scope>NUCLEOTIDE SEQUENCE</scope>
    <source>
        <strain evidence="15">UTEX B ZZ1240</strain>
    </source>
</reference>
<feature type="transmembrane region" description="Helical" evidence="12">
    <location>
        <begin position="724"/>
        <end position="745"/>
    </location>
</feature>
<dbReference type="SMART" id="SM00382">
    <property type="entry name" value="AAA"/>
    <property type="match status" value="2"/>
</dbReference>
<dbReference type="FunFam" id="3.40.50.300:FF:000074">
    <property type="entry name" value="Multidrug resistance-associated protein 5 isoform 1"/>
    <property type="match status" value="1"/>
</dbReference>
<gene>
    <name evidence="15" type="ORF">JKP88DRAFT_202433</name>
</gene>
<feature type="transmembrane region" description="Helical" evidence="12">
    <location>
        <begin position="263"/>
        <end position="290"/>
    </location>
</feature>
<keyword evidence="16" id="KW-1185">Reference proteome</keyword>
<dbReference type="InterPro" id="IPR003439">
    <property type="entry name" value="ABC_transporter-like_ATP-bd"/>
</dbReference>
<feature type="domain" description="ABC transmembrane type-1" evidence="14">
    <location>
        <begin position="46"/>
        <end position="327"/>
    </location>
</feature>
<evidence type="ECO:0000256" key="9">
    <source>
        <dbReference type="ARBA" id="ARBA00022989"/>
    </source>
</evidence>
<dbReference type="GO" id="GO:0000323">
    <property type="term" value="C:lytic vacuole"/>
    <property type="evidence" value="ECO:0007669"/>
    <property type="project" value="UniProtKB-ARBA"/>
</dbReference>
<comment type="similarity">
    <text evidence="2">Belongs to the ABC transporter superfamily. ABCC family. Conjugate transporter (TC 3.A.1.208) subfamily.</text>
</comment>
<dbReference type="SUPFAM" id="SSF52540">
    <property type="entry name" value="P-loop containing nucleoside triphosphate hydrolases"/>
    <property type="match status" value="2"/>
</dbReference>
<feature type="transmembrane region" description="Helical" evidence="12">
    <location>
        <begin position="158"/>
        <end position="180"/>
    </location>
</feature>
<keyword evidence="6" id="KW-0677">Repeat</keyword>
<feature type="domain" description="ABC transporter" evidence="13">
    <location>
        <begin position="1051"/>
        <end position="1283"/>
    </location>
</feature>
<evidence type="ECO:0000256" key="5">
    <source>
        <dbReference type="ARBA" id="ARBA00022692"/>
    </source>
</evidence>
<dbReference type="CDD" id="cd03244">
    <property type="entry name" value="ABCC_MRP_domain2"/>
    <property type="match status" value="1"/>
</dbReference>
<dbReference type="OrthoDB" id="6500128at2759"/>
<keyword evidence="4" id="KW-0926">Vacuole</keyword>
<feature type="transmembrane region" description="Helical" evidence="12">
    <location>
        <begin position="86"/>
        <end position="107"/>
    </location>
</feature>
<feature type="region of interest" description="Disordered" evidence="11">
    <location>
        <begin position="650"/>
        <end position="676"/>
    </location>
</feature>
<evidence type="ECO:0000256" key="4">
    <source>
        <dbReference type="ARBA" id="ARBA00022554"/>
    </source>
</evidence>
<dbReference type="PANTHER" id="PTHR24223">
    <property type="entry name" value="ATP-BINDING CASSETTE SUB-FAMILY C"/>
    <property type="match status" value="1"/>
</dbReference>
<dbReference type="Proteomes" id="UP000664859">
    <property type="component" value="Unassembled WGS sequence"/>
</dbReference>
<dbReference type="FunFam" id="3.40.50.300:FF:000997">
    <property type="entry name" value="Multidrug resistance-associated protein 1"/>
    <property type="match status" value="1"/>
</dbReference>
<feature type="transmembrane region" description="Helical" evidence="12">
    <location>
        <begin position="953"/>
        <end position="972"/>
    </location>
</feature>
<feature type="compositionally biased region" description="Basic and acidic residues" evidence="11">
    <location>
        <begin position="397"/>
        <end position="406"/>
    </location>
</feature>
<evidence type="ECO:0000259" key="13">
    <source>
        <dbReference type="PROSITE" id="PS50893"/>
    </source>
</evidence>
<keyword evidence="7" id="KW-0547">Nucleotide-binding</keyword>
<dbReference type="Pfam" id="PF00005">
    <property type="entry name" value="ABC_tran"/>
    <property type="match status" value="2"/>
</dbReference>
<dbReference type="Pfam" id="PF00664">
    <property type="entry name" value="ABC_membrane"/>
    <property type="match status" value="2"/>
</dbReference>
<evidence type="ECO:0000313" key="16">
    <source>
        <dbReference type="Proteomes" id="UP000664859"/>
    </source>
</evidence>
<dbReference type="CDD" id="cd18603">
    <property type="entry name" value="ABC_6TM_MRP1_2_3_6_D2_like"/>
    <property type="match status" value="1"/>
</dbReference>
<comment type="subcellular location">
    <subcellularLocation>
        <location evidence="1">Vacuole membrane</location>
        <topology evidence="1">Multi-pass membrane protein</topology>
    </subcellularLocation>
</comment>
<dbReference type="FunFam" id="1.20.1560.10:FF:000010">
    <property type="entry name" value="Multidrug resistance-associated ABC transporter"/>
    <property type="match status" value="1"/>
</dbReference>
<dbReference type="Gene3D" id="1.20.1560.10">
    <property type="entry name" value="ABC transporter type 1, transmembrane domain"/>
    <property type="match status" value="2"/>
</dbReference>
<evidence type="ECO:0000256" key="7">
    <source>
        <dbReference type="ARBA" id="ARBA00022741"/>
    </source>
</evidence>
<feature type="transmembrane region" description="Helical" evidence="12">
    <location>
        <begin position="845"/>
        <end position="876"/>
    </location>
</feature>
<dbReference type="InterPro" id="IPR044746">
    <property type="entry name" value="ABCC_6TM_D1"/>
</dbReference>
<dbReference type="InterPro" id="IPR036640">
    <property type="entry name" value="ABC1_TM_sf"/>
</dbReference>
<keyword evidence="8" id="KW-0067">ATP-binding</keyword>
<organism evidence="15 16">
    <name type="scientific">Tribonema minus</name>
    <dbReference type="NCBI Taxonomy" id="303371"/>
    <lineage>
        <taxon>Eukaryota</taxon>
        <taxon>Sar</taxon>
        <taxon>Stramenopiles</taxon>
        <taxon>Ochrophyta</taxon>
        <taxon>PX clade</taxon>
        <taxon>Xanthophyceae</taxon>
        <taxon>Tribonematales</taxon>
        <taxon>Tribonemataceae</taxon>
        <taxon>Tribonema</taxon>
    </lineage>
</organism>
<accession>A0A835YM87</accession>
<evidence type="ECO:0000256" key="8">
    <source>
        <dbReference type="ARBA" id="ARBA00022840"/>
    </source>
</evidence>
<dbReference type="GO" id="GO:0140359">
    <property type="term" value="F:ABC-type transporter activity"/>
    <property type="evidence" value="ECO:0007669"/>
    <property type="project" value="InterPro"/>
</dbReference>
<sequence length="1368" mass="147980">MALVQQAATLVIPLLIQLQLQCDARHLQGQSSLARALMRMFRMQLFVTGVMALVQQAATLVIPLLVQQLLQWYQDPTQPVGRGYMLAAILFCVGCVGNGIIANHLYMKLYNMGMDARTTVNALIYRKSLNLSNRARQTTSTGECVTLMSNDAQRLPDVAFSVHNIWTSPLIVAVTVYLLVNLVGVAALAGLAFLVVMMPLQATIAIHQMGVQRGQMKRTDARLRLVNEVLQGIKIVKYYAWEAPFAERLTALREVELQSIKRFAFASAYSLVLLVATPFVMCAITVTVFFSQGGDFNPATVFTAVSLLLVIRFPLIMLPMTIANYIQAKISLGRLQRFIELEELDEEGRAWTHRQGTGKGRGTISVSDGVFSWTADTDEAADKKRASGMPDATAKPAEGKKQEGQRKGGWLRGGGKKKGAPGAAAVTDGKTGEGEMEQEVVAVAPVVGPGELVAVVGQVGSGKSSLVAAVLGEMTRVRGRVTVDGSVAYVAQTAWIVNATLRENVLMGLPFDAARYDRVVEVCALQQDFAMLPAGDRTEIGEKGINLSGGQKQRVSLARAAYADADVYVFDDPLSAVDAHVARHIFERCIKGELRGKTRLLCANQLQFLADCDRVMVVRGGGIAEAGPYAELVKVPGGELAALMETFGAGAGDSDEEEEEEEAGGSAAQGLARPQREGGKDAAAAAAAARADIGIKLIEDEGKEAGAVNWRVYRTYFRDGSGGWALPIWLVVVTLATQGATSVFEYWLSVWTNAYIDARGGTVDVLYQSVYIALVVLVVALYFVRGISIAIQAVRASRVLHGKLVGGIMRAPMVFFDTTPVGRILNRFSKDMDAIDLLLPRNVPLFIMTLSTLIGVFATIIAVLPWFALFVAPLLFTYYHVQKYYRPVSRDLQRLESLSRSPIFAQFSETLTGVATLRAYGRQEAFLRTNAARLDQSNRAYYHLQACNRWLQAWLELLGNFTIFTAAMLIAIGRDNAVIGLTAGTAGLILTYTQQVTGTLNMVVRMGCETEARITSAERVTEYGSLTPEAPPINADYRPPEGWPAKGAITFRGVSLRYRPDLDLVLNNVTFEVRGGEKIGIAGRTGSGKSSLMTALFRIVEPCAGSIEIDGVDALRVGLDDLRNALSIIPQDPVMFQGTLRQNLDPFGTYDDARLWAALRAAHLSDYVTGLDGKLDAEVAEGGENMSVGQRQLVCLARAILRRAKILVCDEATANIDIDTDILIQKTIREEFAACTVLTIAHRLNTIMDSDKILVMQDGRVGEFDTPAALVARSTSLLMGFISQTGKSSSRRLVEIANNSSLRLSKGDLMDDITAATIAEGDEEAAAAALDAVVIAEGDEEVAAAAALGAVVIGDGETKYDDLVEQQP</sequence>
<dbReference type="PROSITE" id="PS50893">
    <property type="entry name" value="ABC_TRANSPORTER_2"/>
    <property type="match status" value="2"/>
</dbReference>
<dbReference type="CDD" id="cd18579">
    <property type="entry name" value="ABC_6TM_ABCC_D1"/>
    <property type="match status" value="1"/>
</dbReference>
<dbReference type="PROSITE" id="PS00211">
    <property type="entry name" value="ABC_TRANSPORTER_1"/>
    <property type="match status" value="2"/>
</dbReference>
<dbReference type="GO" id="GO:0005774">
    <property type="term" value="C:vacuolar membrane"/>
    <property type="evidence" value="ECO:0007669"/>
    <property type="project" value="UniProtKB-SubCell"/>
</dbReference>
<dbReference type="CDD" id="cd03250">
    <property type="entry name" value="ABCC_MRP_domain1"/>
    <property type="match status" value="1"/>
</dbReference>
<evidence type="ECO:0000256" key="6">
    <source>
        <dbReference type="ARBA" id="ARBA00022737"/>
    </source>
</evidence>
<feature type="transmembrane region" description="Helical" evidence="12">
    <location>
        <begin position="302"/>
        <end position="326"/>
    </location>
</feature>
<feature type="region of interest" description="Disordered" evidence="11">
    <location>
        <begin position="379"/>
        <end position="433"/>
    </location>
</feature>
<dbReference type="GO" id="GO:0016887">
    <property type="term" value="F:ATP hydrolysis activity"/>
    <property type="evidence" value="ECO:0007669"/>
    <property type="project" value="InterPro"/>
</dbReference>
<comment type="caution">
    <text evidence="15">The sequence shown here is derived from an EMBL/GenBank/DDBJ whole genome shotgun (WGS) entry which is preliminary data.</text>
</comment>
<evidence type="ECO:0000256" key="2">
    <source>
        <dbReference type="ARBA" id="ARBA00009726"/>
    </source>
</evidence>
<protein>
    <submittedName>
        <fullName evidence="15">P-loop containing nucleoside triphosphate hydrolase protein</fullName>
    </submittedName>
</protein>
<proteinExistence type="inferred from homology"/>
<evidence type="ECO:0000313" key="15">
    <source>
        <dbReference type="EMBL" id="KAG5177321.1"/>
    </source>
</evidence>
<dbReference type="InterPro" id="IPR050173">
    <property type="entry name" value="ABC_transporter_C-like"/>
</dbReference>
<keyword evidence="3" id="KW-0813">Transport</keyword>
<keyword evidence="5 12" id="KW-0812">Transmembrane</keyword>
<dbReference type="FunFam" id="1.20.1560.10:FF:000020">
    <property type="entry name" value="ABC metal ion transporter"/>
    <property type="match status" value="1"/>
</dbReference>
<feature type="compositionally biased region" description="Acidic residues" evidence="11">
    <location>
        <begin position="653"/>
        <end position="663"/>
    </location>
</feature>
<evidence type="ECO:0000256" key="3">
    <source>
        <dbReference type="ARBA" id="ARBA00022448"/>
    </source>
</evidence>
<dbReference type="PROSITE" id="PS50929">
    <property type="entry name" value="ABC_TM1F"/>
    <property type="match status" value="2"/>
</dbReference>
<feature type="domain" description="ABC transmembrane type-1" evidence="14">
    <location>
        <begin position="728"/>
        <end position="1012"/>
    </location>
</feature>
<dbReference type="SUPFAM" id="SSF90123">
    <property type="entry name" value="ABC transporter transmembrane region"/>
    <property type="match status" value="2"/>
</dbReference>
<dbReference type="InterPro" id="IPR011527">
    <property type="entry name" value="ABC1_TM_dom"/>
</dbReference>
<evidence type="ECO:0000256" key="12">
    <source>
        <dbReference type="SAM" id="Phobius"/>
    </source>
</evidence>